<evidence type="ECO:0000313" key="2">
    <source>
        <dbReference type="Proteomes" id="UP000023785"/>
    </source>
</evidence>
<dbReference type="SUPFAM" id="SSF54285">
    <property type="entry name" value="MoaD/ThiS"/>
    <property type="match status" value="1"/>
</dbReference>
<sequence>MEKITVIIESYGMVKTVLPSTLKIRCAQGEDINTILDKITEEYSNSAPFLEKCACAIGEDIISRETKLYKDSTLVFLSPVAGG</sequence>
<reference evidence="1 2" key="1">
    <citation type="submission" date="2013-10" db="EMBL/GenBank/DDBJ databases">
        <title>The Genome Sequence of Acinetobacter nectaris CIP 110549.</title>
        <authorList>
            <consortium name="The Broad Institute Genomics Platform"/>
            <consortium name="The Broad Institute Genome Sequencing Center for Infectious Disease"/>
            <person name="Cerqueira G."/>
            <person name="Feldgarden M."/>
            <person name="Courvalin P."/>
            <person name="Grillot-Courvalin C."/>
            <person name="Clermont D."/>
            <person name="Rocha E."/>
            <person name="Yoon E.-J."/>
            <person name="Nemec A."/>
            <person name="Young S.K."/>
            <person name="Zeng Q."/>
            <person name="Gargeya S."/>
            <person name="Fitzgerald M."/>
            <person name="Abouelleil A."/>
            <person name="Alvarado L."/>
            <person name="Berlin A.M."/>
            <person name="Chapman S.B."/>
            <person name="Gainer-Dewar J."/>
            <person name="Goldberg J."/>
            <person name="Gnerre S."/>
            <person name="Griggs A."/>
            <person name="Gujja S."/>
            <person name="Hansen M."/>
            <person name="Howarth C."/>
            <person name="Imamovic A."/>
            <person name="Ireland A."/>
            <person name="Larimer J."/>
            <person name="McCowan C."/>
            <person name="Murphy C."/>
            <person name="Pearson M."/>
            <person name="Poon T.W."/>
            <person name="Priest M."/>
            <person name="Roberts A."/>
            <person name="Saif S."/>
            <person name="Shea T."/>
            <person name="Sykes S."/>
            <person name="Wortman J."/>
            <person name="Nusbaum C."/>
            <person name="Birren B."/>
        </authorList>
    </citation>
    <scope>NUCLEOTIDE SEQUENCE [LARGE SCALE GENOMIC DNA]</scope>
    <source>
        <strain evidence="1 2">CIP 110549</strain>
    </source>
</reference>
<dbReference type="STRING" id="1392540.P256_00271"/>
<evidence type="ECO:0000313" key="1">
    <source>
        <dbReference type="EMBL" id="ESK41281.1"/>
    </source>
</evidence>
<organism evidence="1 2">
    <name type="scientific">Acinetobacter nectaris CIP 110549</name>
    <dbReference type="NCBI Taxonomy" id="1392540"/>
    <lineage>
        <taxon>Bacteria</taxon>
        <taxon>Pseudomonadati</taxon>
        <taxon>Pseudomonadota</taxon>
        <taxon>Gammaproteobacteria</taxon>
        <taxon>Moraxellales</taxon>
        <taxon>Moraxellaceae</taxon>
        <taxon>Acinetobacter</taxon>
    </lineage>
</organism>
<gene>
    <name evidence="1" type="ORF">P256_00271</name>
</gene>
<protein>
    <recommendedName>
        <fullName evidence="3">Molybdopterin synthase sulfur carrier subunit</fullName>
    </recommendedName>
</protein>
<dbReference type="AlphaFoldDB" id="V2TU36"/>
<evidence type="ECO:0008006" key="3">
    <source>
        <dbReference type="Google" id="ProtNLM"/>
    </source>
</evidence>
<dbReference type="Gene3D" id="3.10.20.30">
    <property type="match status" value="1"/>
</dbReference>
<dbReference type="PATRIC" id="fig|1392540.3.peg.262"/>
<dbReference type="InterPro" id="IPR016155">
    <property type="entry name" value="Mopterin_synth/thiamin_S_b"/>
</dbReference>
<accession>V2TU36</accession>
<dbReference type="InterPro" id="IPR003749">
    <property type="entry name" value="ThiS/MoaD-like"/>
</dbReference>
<dbReference type="OrthoDB" id="6702804at2"/>
<dbReference type="Pfam" id="PF02597">
    <property type="entry name" value="ThiS"/>
    <property type="match status" value="1"/>
</dbReference>
<dbReference type="eggNOG" id="COG1977">
    <property type="taxonomic scope" value="Bacteria"/>
</dbReference>
<name>V2TU36_9GAMM</name>
<proteinExistence type="predicted"/>
<dbReference type="HOGENOM" id="CLU_114601_3_0_6"/>
<keyword evidence="2" id="KW-1185">Reference proteome</keyword>
<dbReference type="EMBL" id="AYER01000001">
    <property type="protein sequence ID" value="ESK41281.1"/>
    <property type="molecule type" value="Genomic_DNA"/>
</dbReference>
<comment type="caution">
    <text evidence="1">The sequence shown here is derived from an EMBL/GenBank/DDBJ whole genome shotgun (WGS) entry which is preliminary data.</text>
</comment>
<dbReference type="InterPro" id="IPR012675">
    <property type="entry name" value="Beta-grasp_dom_sf"/>
</dbReference>
<dbReference type="Proteomes" id="UP000023785">
    <property type="component" value="Unassembled WGS sequence"/>
</dbReference>
<dbReference type="RefSeq" id="WP_023271874.1">
    <property type="nucleotide sequence ID" value="NZ_KI530712.1"/>
</dbReference>